<evidence type="ECO:0000313" key="1">
    <source>
        <dbReference type="EMBL" id="BAL52398.1"/>
    </source>
</evidence>
<gene>
    <name evidence="1" type="ORF">HGMM_F01C04C18</name>
    <name evidence="2" type="ORF">HGMM_F21E10C29</name>
</gene>
<dbReference type="EMBL" id="AP011703">
    <property type="protein sequence ID" value="BAL54923.1"/>
    <property type="molecule type" value="Genomic_DNA"/>
</dbReference>
<protein>
    <submittedName>
        <fullName evidence="1">Uncharacterized protein</fullName>
    </submittedName>
</protein>
<reference evidence="1" key="1">
    <citation type="journal article" date="2005" name="Environ. Microbiol.">
        <title>Genetic and functional properties of uncultivated thermophilic crenarchaeotes from a subsurface gold mine as revealed by analysis of genome fragments.</title>
        <authorList>
            <person name="Nunoura T."/>
            <person name="Hirayama H."/>
            <person name="Takami H."/>
            <person name="Oida H."/>
            <person name="Nishi S."/>
            <person name="Shimamura S."/>
            <person name="Suzuki Y."/>
            <person name="Inagaki F."/>
            <person name="Takai K."/>
            <person name="Nealson K.H."/>
            <person name="Horikoshi K."/>
        </authorList>
    </citation>
    <scope>NUCLEOTIDE SEQUENCE</scope>
</reference>
<accession>H5S8B2</accession>
<reference evidence="1" key="2">
    <citation type="journal article" date="2012" name="PLoS ONE">
        <title>A Deeply Branching Thermophilic Bacterium with an Ancient Acetyl-CoA Pathway Dominates a Subsurface Ecosystem.</title>
        <authorList>
            <person name="Takami H."/>
            <person name="Noguchi H."/>
            <person name="Takaki Y."/>
            <person name="Uchiyama I."/>
            <person name="Toyoda A."/>
            <person name="Nishi S."/>
            <person name="Chee G.-J."/>
            <person name="Arai W."/>
            <person name="Nunoura T."/>
            <person name="Itoh T."/>
            <person name="Hattori M."/>
            <person name="Takai K."/>
        </authorList>
    </citation>
    <scope>NUCLEOTIDE SEQUENCE</scope>
</reference>
<name>H5S8B2_9BACT</name>
<proteinExistence type="predicted"/>
<dbReference type="AlphaFoldDB" id="H5S8B2"/>
<sequence length="146" mass="16352">MQKTLGFLTALVVLVLVAGALWYISTRPSPPPTYNQPEPPVTLNPQDYPKLQERLVELIGASDPAAFAKEHGFEQDFKDGKIVVVIEATSSEFLEELRWAVEALDGKVETDYENQLQALVPIKALLKLAKHPHIEFIRLPVRPKPD</sequence>
<organism evidence="1">
    <name type="scientific">uncultured Acetothermia bacterium</name>
    <dbReference type="NCBI Taxonomy" id="236499"/>
    <lineage>
        <taxon>Bacteria</taxon>
        <taxon>Candidatus Bipolaricaulota</taxon>
        <taxon>environmental samples</taxon>
    </lineage>
</organism>
<dbReference type="EMBL" id="AP011627">
    <property type="protein sequence ID" value="BAL52398.1"/>
    <property type="molecule type" value="Genomic_DNA"/>
</dbReference>
<evidence type="ECO:0000313" key="2">
    <source>
        <dbReference type="EMBL" id="BAL54923.1"/>
    </source>
</evidence>